<protein>
    <recommendedName>
        <fullName evidence="5">DUF4307 domain-containing protein</fullName>
    </recommendedName>
</protein>
<feature type="region of interest" description="Disordered" evidence="1">
    <location>
        <begin position="1"/>
        <end position="21"/>
    </location>
</feature>
<keyword evidence="2" id="KW-0472">Membrane</keyword>
<evidence type="ECO:0008006" key="5">
    <source>
        <dbReference type="Google" id="ProtNLM"/>
    </source>
</evidence>
<feature type="transmembrane region" description="Helical" evidence="2">
    <location>
        <begin position="56"/>
        <end position="76"/>
    </location>
</feature>
<dbReference type="Pfam" id="PF14155">
    <property type="entry name" value="DUF4307"/>
    <property type="match status" value="1"/>
</dbReference>
<keyword evidence="2" id="KW-1133">Transmembrane helix</keyword>
<organism evidence="3 4">
    <name type="scientific">Demequina sediminis</name>
    <dbReference type="NCBI Taxonomy" id="1930058"/>
    <lineage>
        <taxon>Bacteria</taxon>
        <taxon>Bacillati</taxon>
        <taxon>Actinomycetota</taxon>
        <taxon>Actinomycetes</taxon>
        <taxon>Micrococcales</taxon>
        <taxon>Demequinaceae</taxon>
        <taxon>Demequina</taxon>
    </lineage>
</organism>
<keyword evidence="4" id="KW-1185">Reference proteome</keyword>
<reference evidence="3 4" key="1">
    <citation type="submission" date="2024-02" db="EMBL/GenBank/DDBJ databases">
        <title>Lysinimicrobium sediminis NBRC 112286.</title>
        <authorList>
            <person name="Ichikawa N."/>
            <person name="Katano-Makiyama Y."/>
            <person name="Hidaka K."/>
        </authorList>
    </citation>
    <scope>NUCLEOTIDE SEQUENCE [LARGE SCALE GENOMIC DNA]</scope>
    <source>
        <strain evidence="3 4">NBRC 112286</strain>
    </source>
</reference>
<keyword evidence="2" id="KW-0812">Transmembrane</keyword>
<sequence length="164" mass="17715">MEAITTPNVTTNARKPGPPLKSVDISTSLTGLSCLIMSTSPAESESAALPRLSRRTWILVIAGISALIAAVAWYALTAANEPVRWRDVGFSVESATEITVTYEVYLYTDRDAECTVRALNPRFTEVGVATQRVSRADGAEQRLTTTITTTEEATTAQVQYCEAP</sequence>
<evidence type="ECO:0000256" key="2">
    <source>
        <dbReference type="SAM" id="Phobius"/>
    </source>
</evidence>
<evidence type="ECO:0000313" key="4">
    <source>
        <dbReference type="Proteomes" id="UP001426770"/>
    </source>
</evidence>
<evidence type="ECO:0000256" key="1">
    <source>
        <dbReference type="SAM" id="MobiDB-lite"/>
    </source>
</evidence>
<gene>
    <name evidence="3" type="ORF">Lsed01_00505</name>
</gene>
<dbReference type="InterPro" id="IPR025443">
    <property type="entry name" value="DUF4307"/>
</dbReference>
<comment type="caution">
    <text evidence="3">The sequence shown here is derived from an EMBL/GenBank/DDBJ whole genome shotgun (WGS) entry which is preliminary data.</text>
</comment>
<evidence type="ECO:0000313" key="3">
    <source>
        <dbReference type="EMBL" id="GAA5518088.1"/>
    </source>
</evidence>
<feature type="compositionally biased region" description="Polar residues" evidence="1">
    <location>
        <begin position="1"/>
        <end position="13"/>
    </location>
</feature>
<proteinExistence type="predicted"/>
<dbReference type="EMBL" id="BAABRR010000002">
    <property type="protein sequence ID" value="GAA5518088.1"/>
    <property type="molecule type" value="Genomic_DNA"/>
</dbReference>
<name>A0ABP9WFS5_9MICO</name>
<dbReference type="Proteomes" id="UP001426770">
    <property type="component" value="Unassembled WGS sequence"/>
</dbReference>
<accession>A0ABP9WFS5</accession>